<name>A0ABU6XBA9_9FABA</name>
<evidence type="ECO:0000313" key="2">
    <source>
        <dbReference type="Proteomes" id="UP001341840"/>
    </source>
</evidence>
<reference evidence="1 2" key="1">
    <citation type="journal article" date="2023" name="Plants (Basel)">
        <title>Bridging the Gap: Combining Genomics and Transcriptomics Approaches to Understand Stylosanthes scabra, an Orphan Legume from the Brazilian Caatinga.</title>
        <authorList>
            <person name="Ferreira-Neto J.R.C."/>
            <person name="da Silva M.D."/>
            <person name="Binneck E."/>
            <person name="de Melo N.F."/>
            <person name="da Silva R.H."/>
            <person name="de Melo A.L.T.M."/>
            <person name="Pandolfi V."/>
            <person name="Bustamante F.O."/>
            <person name="Brasileiro-Vidal A.C."/>
            <person name="Benko-Iseppon A.M."/>
        </authorList>
    </citation>
    <scope>NUCLEOTIDE SEQUENCE [LARGE SCALE GENOMIC DNA]</scope>
    <source>
        <tissue evidence="1">Leaves</tissue>
    </source>
</reference>
<comment type="caution">
    <text evidence="1">The sequence shown here is derived from an EMBL/GenBank/DDBJ whole genome shotgun (WGS) entry which is preliminary data.</text>
</comment>
<evidence type="ECO:0000313" key="1">
    <source>
        <dbReference type="EMBL" id="MED6195081.1"/>
    </source>
</evidence>
<sequence>MSNQLMEEACLYAQGYTPWNPPPYPPSQNDIEETFQLLCQERKELRENQRRVNAQLTTLTLSIIRLVTQFTNEGRKDTLNEEVVECLNHEEVHECLEEVEVENEEEKVEDEDKELKGMEIVHSASSEATPPESPSKLYFEWVNLSDMNPLGPQHYGLFEMNGQLRALCGVSDKKEMDPLVLDKSRFITWEELKFKAYHGHLHKPHNNRAKDEVLSLRKHLRPWQSKENSLWIHKAMGELTKFGIPGKATRINTIGDLLLIWEFLQA</sequence>
<accession>A0ABU6XBA9</accession>
<proteinExistence type="predicted"/>
<organism evidence="1 2">
    <name type="scientific">Stylosanthes scabra</name>
    <dbReference type="NCBI Taxonomy" id="79078"/>
    <lineage>
        <taxon>Eukaryota</taxon>
        <taxon>Viridiplantae</taxon>
        <taxon>Streptophyta</taxon>
        <taxon>Embryophyta</taxon>
        <taxon>Tracheophyta</taxon>
        <taxon>Spermatophyta</taxon>
        <taxon>Magnoliopsida</taxon>
        <taxon>eudicotyledons</taxon>
        <taxon>Gunneridae</taxon>
        <taxon>Pentapetalae</taxon>
        <taxon>rosids</taxon>
        <taxon>fabids</taxon>
        <taxon>Fabales</taxon>
        <taxon>Fabaceae</taxon>
        <taxon>Papilionoideae</taxon>
        <taxon>50 kb inversion clade</taxon>
        <taxon>dalbergioids sensu lato</taxon>
        <taxon>Dalbergieae</taxon>
        <taxon>Pterocarpus clade</taxon>
        <taxon>Stylosanthes</taxon>
    </lineage>
</organism>
<keyword evidence="2" id="KW-1185">Reference proteome</keyword>
<dbReference type="EMBL" id="JASCZI010211610">
    <property type="protein sequence ID" value="MED6195081.1"/>
    <property type="molecule type" value="Genomic_DNA"/>
</dbReference>
<dbReference type="Proteomes" id="UP001341840">
    <property type="component" value="Unassembled WGS sequence"/>
</dbReference>
<protein>
    <submittedName>
        <fullName evidence="1">Uncharacterized protein</fullName>
    </submittedName>
</protein>
<gene>
    <name evidence="1" type="ORF">PIB30_034625</name>
</gene>